<dbReference type="AlphaFoldDB" id="A0A0W1JGP7"/>
<dbReference type="SUPFAM" id="SSF46785">
    <property type="entry name" value="Winged helix' DNA-binding domain"/>
    <property type="match status" value="1"/>
</dbReference>
<name>A0A0W1JGP7_DESHA</name>
<gene>
    <name evidence="1" type="ORF">AT727_05815</name>
</gene>
<proteinExistence type="predicted"/>
<evidence type="ECO:0000313" key="1">
    <source>
        <dbReference type="EMBL" id="KTE91114.1"/>
    </source>
</evidence>
<reference evidence="1 2" key="1">
    <citation type="submission" date="2015-12" db="EMBL/GenBank/DDBJ databases">
        <title>Draft Genome Sequence of Desulfitobacterium hafniense Strain DH, a Sulfate-reducing Bacterium Isolated from Paddy Soils.</title>
        <authorList>
            <person name="Bao P."/>
            <person name="Zhang X."/>
            <person name="Li G."/>
        </authorList>
    </citation>
    <scope>NUCLEOTIDE SEQUENCE [LARGE SCALE GENOMIC DNA]</scope>
    <source>
        <strain evidence="1 2">DH</strain>
    </source>
</reference>
<sequence>MLDAQDIFIAVQVDPNDHVSGFIDNLTVLLHLKDQSGRIAGKDEPSISRIIDIMEKHSLLFRPHSNDRRTNLVCLTDYGRNLRGMLMAMGQKNK</sequence>
<evidence type="ECO:0000313" key="2">
    <source>
        <dbReference type="Proteomes" id="UP000054623"/>
    </source>
</evidence>
<dbReference type="InterPro" id="IPR036388">
    <property type="entry name" value="WH-like_DNA-bd_sf"/>
</dbReference>
<protein>
    <submittedName>
        <fullName evidence="1">Uncharacterized protein</fullName>
    </submittedName>
</protein>
<organism evidence="1 2">
    <name type="scientific">Desulfitobacterium hafniense</name>
    <name type="common">Desulfitobacterium frappieri</name>
    <dbReference type="NCBI Taxonomy" id="49338"/>
    <lineage>
        <taxon>Bacteria</taxon>
        <taxon>Bacillati</taxon>
        <taxon>Bacillota</taxon>
        <taxon>Clostridia</taxon>
        <taxon>Eubacteriales</taxon>
        <taxon>Desulfitobacteriaceae</taxon>
        <taxon>Desulfitobacterium</taxon>
    </lineage>
</organism>
<dbReference type="Gene3D" id="1.10.10.10">
    <property type="entry name" value="Winged helix-like DNA-binding domain superfamily/Winged helix DNA-binding domain"/>
    <property type="match status" value="1"/>
</dbReference>
<dbReference type="InterPro" id="IPR036390">
    <property type="entry name" value="WH_DNA-bd_sf"/>
</dbReference>
<dbReference type="EMBL" id="LOCK01000028">
    <property type="protein sequence ID" value="KTE91114.1"/>
    <property type="molecule type" value="Genomic_DNA"/>
</dbReference>
<comment type="caution">
    <text evidence="1">The sequence shown here is derived from an EMBL/GenBank/DDBJ whole genome shotgun (WGS) entry which is preliminary data.</text>
</comment>
<accession>A0A0W1JGP7</accession>
<dbReference type="Proteomes" id="UP000054623">
    <property type="component" value="Unassembled WGS sequence"/>
</dbReference>